<keyword evidence="5 6" id="KW-0472">Membrane</keyword>
<evidence type="ECO:0000313" key="9">
    <source>
        <dbReference type="Proteomes" id="UP000442619"/>
    </source>
</evidence>
<evidence type="ECO:0000256" key="1">
    <source>
        <dbReference type="ARBA" id="ARBA00004651"/>
    </source>
</evidence>
<comment type="caution">
    <text evidence="8">The sequence shown here is derived from an EMBL/GenBank/DDBJ whole genome shotgun (WGS) entry which is preliminary data.</text>
</comment>
<dbReference type="InterPro" id="IPR051791">
    <property type="entry name" value="Pra-immunoreactive"/>
</dbReference>
<dbReference type="Pfam" id="PF06271">
    <property type="entry name" value="RDD"/>
    <property type="match status" value="1"/>
</dbReference>
<feature type="transmembrane region" description="Helical" evidence="6">
    <location>
        <begin position="63"/>
        <end position="82"/>
    </location>
</feature>
<name>A0A844FVF8_9FIRM</name>
<dbReference type="RefSeq" id="WP_154516206.1">
    <property type="nucleotide sequence ID" value="NZ_VUNM01000015.1"/>
</dbReference>
<evidence type="ECO:0000256" key="6">
    <source>
        <dbReference type="SAM" id="Phobius"/>
    </source>
</evidence>
<organism evidence="8 9">
    <name type="scientific">Sharpea porci</name>
    <dbReference type="NCBI Taxonomy" id="2652286"/>
    <lineage>
        <taxon>Bacteria</taxon>
        <taxon>Bacillati</taxon>
        <taxon>Bacillota</taxon>
        <taxon>Erysipelotrichia</taxon>
        <taxon>Erysipelotrichales</taxon>
        <taxon>Coprobacillaceae</taxon>
        <taxon>Sharpea</taxon>
    </lineage>
</organism>
<feature type="domain" description="RDD" evidence="7">
    <location>
        <begin position="13"/>
        <end position="178"/>
    </location>
</feature>
<feature type="transmembrane region" description="Helical" evidence="6">
    <location>
        <begin position="116"/>
        <end position="136"/>
    </location>
</feature>
<evidence type="ECO:0000256" key="4">
    <source>
        <dbReference type="ARBA" id="ARBA00022989"/>
    </source>
</evidence>
<feature type="transmembrane region" description="Helical" evidence="6">
    <location>
        <begin position="148"/>
        <end position="166"/>
    </location>
</feature>
<keyword evidence="4 6" id="KW-1133">Transmembrane helix</keyword>
<proteinExistence type="predicted"/>
<evidence type="ECO:0000313" key="8">
    <source>
        <dbReference type="EMBL" id="MST89392.1"/>
    </source>
</evidence>
<keyword evidence="2" id="KW-1003">Cell membrane</keyword>
<sequence>MKKIFNKKANPTSLIKRVIAYGIDWYLGAALASLPLMVIYYTMHDHIKVIPNQIALFEYPVNIIVALLCFIVIFFYYVFIPYKYDGQTLGKKLMKLKIVNEDYSALSKKTLVIRQVVMMMLVEGSIYASTATFHQLLRLLSGATFTKIYTIVGLILTILSVVLLVLTKSHQSLHDLVCHTLVVDISSREYKNQLIQLQKEKKRMKNCISC</sequence>
<feature type="transmembrane region" description="Helical" evidence="6">
    <location>
        <begin position="21"/>
        <end position="43"/>
    </location>
</feature>
<reference evidence="8 9" key="1">
    <citation type="submission" date="2019-08" db="EMBL/GenBank/DDBJ databases">
        <title>In-depth cultivation of the pig gut microbiome towards novel bacterial diversity and tailored functional studies.</title>
        <authorList>
            <person name="Wylensek D."/>
            <person name="Hitch T.C.A."/>
            <person name="Clavel T."/>
        </authorList>
    </citation>
    <scope>NUCLEOTIDE SEQUENCE [LARGE SCALE GENOMIC DNA]</scope>
    <source>
        <strain evidence="8 9">CA-Schmier-601-WT-3</strain>
    </source>
</reference>
<gene>
    <name evidence="8" type="ORF">FYJ79_07385</name>
</gene>
<dbReference type="PANTHER" id="PTHR36115:SF6">
    <property type="entry name" value="PROLINE-RICH ANTIGEN HOMOLOG"/>
    <property type="match status" value="1"/>
</dbReference>
<dbReference type="AlphaFoldDB" id="A0A844FVF8"/>
<keyword evidence="9" id="KW-1185">Reference proteome</keyword>
<dbReference type="EMBL" id="VUNM01000015">
    <property type="protein sequence ID" value="MST89392.1"/>
    <property type="molecule type" value="Genomic_DNA"/>
</dbReference>
<dbReference type="GO" id="GO:0005886">
    <property type="term" value="C:plasma membrane"/>
    <property type="evidence" value="ECO:0007669"/>
    <property type="project" value="UniProtKB-SubCell"/>
</dbReference>
<protein>
    <submittedName>
        <fullName evidence="8">RDD family protein</fullName>
    </submittedName>
</protein>
<keyword evidence="3 6" id="KW-0812">Transmembrane</keyword>
<dbReference type="PANTHER" id="PTHR36115">
    <property type="entry name" value="PROLINE-RICH ANTIGEN HOMOLOG-RELATED"/>
    <property type="match status" value="1"/>
</dbReference>
<dbReference type="InterPro" id="IPR010432">
    <property type="entry name" value="RDD"/>
</dbReference>
<evidence type="ECO:0000256" key="5">
    <source>
        <dbReference type="ARBA" id="ARBA00023136"/>
    </source>
</evidence>
<accession>A0A844FVF8</accession>
<evidence type="ECO:0000256" key="2">
    <source>
        <dbReference type="ARBA" id="ARBA00022475"/>
    </source>
</evidence>
<comment type="subcellular location">
    <subcellularLocation>
        <location evidence="1">Cell membrane</location>
        <topology evidence="1">Multi-pass membrane protein</topology>
    </subcellularLocation>
</comment>
<evidence type="ECO:0000256" key="3">
    <source>
        <dbReference type="ARBA" id="ARBA00022692"/>
    </source>
</evidence>
<evidence type="ECO:0000259" key="7">
    <source>
        <dbReference type="Pfam" id="PF06271"/>
    </source>
</evidence>
<dbReference type="Proteomes" id="UP000442619">
    <property type="component" value="Unassembled WGS sequence"/>
</dbReference>